<feature type="region of interest" description="Disordered" evidence="8">
    <location>
        <begin position="84"/>
        <end position="114"/>
    </location>
</feature>
<evidence type="ECO:0000313" key="11">
    <source>
        <dbReference type="Proteomes" id="UP000012174"/>
    </source>
</evidence>
<dbReference type="Pfam" id="PF04101">
    <property type="entry name" value="Glyco_tran_28_C"/>
    <property type="match status" value="1"/>
</dbReference>
<evidence type="ECO:0000256" key="8">
    <source>
        <dbReference type="SAM" id="MobiDB-lite"/>
    </source>
</evidence>
<comment type="function">
    <text evidence="4 7">Involved in protein N-glycosylation. Essential for the second step of the dolichol-linked oligosaccharide pathway.</text>
</comment>
<dbReference type="OrthoDB" id="20273at2759"/>
<evidence type="ECO:0000256" key="3">
    <source>
        <dbReference type="ARBA" id="ARBA00017468"/>
    </source>
</evidence>
<dbReference type="PANTHER" id="PTHR47043">
    <property type="entry name" value="UDP-N-ACETYLGLUCOSAMINE TRANSFERASE SUBUNIT ALG13"/>
    <property type="match status" value="1"/>
</dbReference>
<keyword evidence="7 10" id="KW-0808">Transferase</keyword>
<dbReference type="HOGENOM" id="CLU_085408_2_1_1"/>
<dbReference type="Gene3D" id="3.40.50.2000">
    <property type="entry name" value="Glycogen Phosphorylase B"/>
    <property type="match status" value="1"/>
</dbReference>
<dbReference type="EMBL" id="KB707280">
    <property type="protein sequence ID" value="EMR63082.1"/>
    <property type="molecule type" value="Genomic_DNA"/>
</dbReference>
<feature type="domain" description="Glycosyl transferase family 28 C-terminal" evidence="9">
    <location>
        <begin position="157"/>
        <end position="201"/>
    </location>
</feature>
<dbReference type="EC" id="2.4.1.141" evidence="2 7"/>
<dbReference type="GO" id="GO:0004577">
    <property type="term" value="F:N-acetylglucosaminyldiphosphodolichol N-acetylglucosaminyltransferase activity"/>
    <property type="evidence" value="ECO:0007669"/>
    <property type="project" value="UniProtKB-EC"/>
</dbReference>
<feature type="region of interest" description="Disordered" evidence="8">
    <location>
        <begin position="1"/>
        <end position="26"/>
    </location>
</feature>
<dbReference type="eggNOG" id="KOG3349">
    <property type="taxonomic scope" value="Eukaryota"/>
</dbReference>
<keyword evidence="11" id="KW-1185">Reference proteome</keyword>
<keyword evidence="7" id="KW-0256">Endoplasmic reticulum</keyword>
<comment type="subunit">
    <text evidence="1 7">Heterodimer with ALG14 to form a functional enzyme.</text>
</comment>
<feature type="compositionally biased region" description="Basic and acidic residues" evidence="8">
    <location>
        <begin position="1"/>
        <end position="14"/>
    </location>
</feature>
<sequence length="265" mass="29827">MATPVEEKKQKSVEEQSSTIPTPDAANDGLRRVAFVTVGATAGFQPLLQEVLSAPFVDKLLELNYTQLVIQCGPDSEFVEAYFPREEDEEEKKENQVDRSDKKSPDEKKLSREELRERRNSFIRRIAVFAYTSEMTKWMRLAGPGTDEDGGQRSHGVIISHAGSGTILDALRVNSRLVAVANPALMDNHQEELAKEMERQGFLVWGKLGFMLAADMRSLFLFSNSSLADSVQHIEEHVPKKWPPEAPADQPFPGGLWDVIEMFRH</sequence>
<dbReference type="Proteomes" id="UP000012174">
    <property type="component" value="Unassembled WGS sequence"/>
</dbReference>
<comment type="catalytic activity">
    <reaction evidence="6">
        <text>an N-acetyl-alpha-D-glucosaminyl-diphospho-di-trans,poly-cis-dolichol + UDP-N-acetyl-alpha-D-glucosamine = an N,N'-diacetylchitobiosyl-diphospho-di-trans,poly-cis-dolichol + UDP + H(+)</text>
        <dbReference type="Rhea" id="RHEA:23380"/>
        <dbReference type="Rhea" id="RHEA-COMP:19507"/>
        <dbReference type="Rhea" id="RHEA-COMP:19510"/>
        <dbReference type="ChEBI" id="CHEBI:15378"/>
        <dbReference type="ChEBI" id="CHEBI:57269"/>
        <dbReference type="ChEBI" id="CHEBI:57705"/>
        <dbReference type="ChEBI" id="CHEBI:58223"/>
        <dbReference type="ChEBI" id="CHEBI:58427"/>
        <dbReference type="EC" id="2.4.1.141"/>
    </reaction>
</comment>
<dbReference type="PANTHER" id="PTHR47043:SF1">
    <property type="entry name" value="UDP-N-ACETYLGLUCOSAMINE TRANSFERASE SUBUNIT ALG13"/>
    <property type="match status" value="1"/>
</dbReference>
<comment type="similarity">
    <text evidence="7">Belongs to the glycosyltransferase 28 family.</text>
</comment>
<evidence type="ECO:0000256" key="7">
    <source>
        <dbReference type="RuleBase" id="RU362128"/>
    </source>
</evidence>
<evidence type="ECO:0000256" key="6">
    <source>
        <dbReference type="ARBA" id="ARBA00048184"/>
    </source>
</evidence>
<dbReference type="InterPro" id="IPR007235">
    <property type="entry name" value="Glyco_trans_28_C"/>
</dbReference>
<accession>M7SG03</accession>
<proteinExistence type="inferred from homology"/>
<feature type="compositionally biased region" description="Basic and acidic residues" evidence="8">
    <location>
        <begin position="92"/>
        <end position="114"/>
    </location>
</feature>
<name>M7SG03_EUTLA</name>
<dbReference type="GO" id="GO:0043541">
    <property type="term" value="C:UDP-N-acetylglucosamine transferase complex"/>
    <property type="evidence" value="ECO:0007669"/>
    <property type="project" value="TreeGrafter"/>
</dbReference>
<dbReference type="AlphaFoldDB" id="M7SG03"/>
<keyword evidence="7" id="KW-0328">Glycosyltransferase</keyword>
<evidence type="ECO:0000259" key="9">
    <source>
        <dbReference type="Pfam" id="PF04101"/>
    </source>
</evidence>
<reference evidence="11" key="1">
    <citation type="journal article" date="2013" name="Genome Announc.">
        <title>Draft genome sequence of the grapevine dieback fungus Eutypa lata UCR-EL1.</title>
        <authorList>
            <person name="Blanco-Ulate B."/>
            <person name="Rolshausen P.E."/>
            <person name="Cantu D."/>
        </authorList>
    </citation>
    <scope>NUCLEOTIDE SEQUENCE [LARGE SCALE GENOMIC DNA]</scope>
    <source>
        <strain evidence="11">UCR-EL1</strain>
    </source>
</reference>
<dbReference type="InterPro" id="IPR052474">
    <property type="entry name" value="UDP-GlcNAc_transferase"/>
</dbReference>
<evidence type="ECO:0000256" key="5">
    <source>
        <dbReference type="ARBA" id="ARBA00032061"/>
    </source>
</evidence>
<evidence type="ECO:0000313" key="10">
    <source>
        <dbReference type="EMBL" id="EMR63082.1"/>
    </source>
</evidence>
<evidence type="ECO:0000256" key="2">
    <source>
        <dbReference type="ARBA" id="ARBA00012614"/>
    </source>
</evidence>
<gene>
    <name evidence="7" type="primary">ALG13</name>
    <name evidence="10" type="ORF">UCREL1_9975</name>
</gene>
<protein>
    <recommendedName>
        <fullName evidence="3 7">UDP-N-acetylglucosamine transferase subunit ALG13</fullName>
        <ecNumber evidence="2 7">2.4.1.141</ecNumber>
    </recommendedName>
    <alternativeName>
        <fullName evidence="5 7">Asparagine-linked glycosylation protein 13</fullName>
    </alternativeName>
</protein>
<dbReference type="GO" id="GO:0006488">
    <property type="term" value="P:dolichol-linked oligosaccharide biosynthetic process"/>
    <property type="evidence" value="ECO:0007669"/>
    <property type="project" value="TreeGrafter"/>
</dbReference>
<dbReference type="STRING" id="1287681.M7SG03"/>
<organism evidence="10 11">
    <name type="scientific">Eutypa lata (strain UCR-EL1)</name>
    <name type="common">Grapevine dieback disease fungus</name>
    <name type="synonym">Eutypa armeniacae</name>
    <dbReference type="NCBI Taxonomy" id="1287681"/>
    <lineage>
        <taxon>Eukaryota</taxon>
        <taxon>Fungi</taxon>
        <taxon>Dikarya</taxon>
        <taxon>Ascomycota</taxon>
        <taxon>Pezizomycotina</taxon>
        <taxon>Sordariomycetes</taxon>
        <taxon>Xylariomycetidae</taxon>
        <taxon>Xylariales</taxon>
        <taxon>Diatrypaceae</taxon>
        <taxon>Eutypa</taxon>
    </lineage>
</organism>
<evidence type="ECO:0000256" key="4">
    <source>
        <dbReference type="ARBA" id="ARBA00024804"/>
    </source>
</evidence>
<dbReference type="KEGG" id="ela:UCREL1_9975"/>
<evidence type="ECO:0000256" key="1">
    <source>
        <dbReference type="ARBA" id="ARBA00011198"/>
    </source>
</evidence>
<comment type="subcellular location">
    <subcellularLocation>
        <location evidence="7">Endoplasmic reticulum</location>
    </subcellularLocation>
</comment>